<gene>
    <name evidence="5" type="primary">MDAR5_1</name>
    <name evidence="5" type="ORF">Tsubulata_004590</name>
</gene>
<dbReference type="InterPro" id="IPR023753">
    <property type="entry name" value="FAD/NAD-binding_dom"/>
</dbReference>
<evidence type="ECO:0000313" key="6">
    <source>
        <dbReference type="Proteomes" id="UP001141552"/>
    </source>
</evidence>
<dbReference type="EMBL" id="JAKUCV010000747">
    <property type="protein sequence ID" value="KAJ4848929.1"/>
    <property type="molecule type" value="Genomic_DNA"/>
</dbReference>
<evidence type="ECO:0000256" key="2">
    <source>
        <dbReference type="ARBA" id="ARBA00022827"/>
    </source>
</evidence>
<dbReference type="InterPro" id="IPR050446">
    <property type="entry name" value="FAD-oxidoreductase/Apoptosis"/>
</dbReference>
<organism evidence="5 6">
    <name type="scientific">Turnera subulata</name>
    <dbReference type="NCBI Taxonomy" id="218843"/>
    <lineage>
        <taxon>Eukaryota</taxon>
        <taxon>Viridiplantae</taxon>
        <taxon>Streptophyta</taxon>
        <taxon>Embryophyta</taxon>
        <taxon>Tracheophyta</taxon>
        <taxon>Spermatophyta</taxon>
        <taxon>Magnoliopsida</taxon>
        <taxon>eudicotyledons</taxon>
        <taxon>Gunneridae</taxon>
        <taxon>Pentapetalae</taxon>
        <taxon>rosids</taxon>
        <taxon>fabids</taxon>
        <taxon>Malpighiales</taxon>
        <taxon>Passifloraceae</taxon>
        <taxon>Turnera</taxon>
    </lineage>
</organism>
<sequence length="139" mass="15160">MSYRCMLPLFHLKNHPIPLPGFHICVGSGGERQTPDWYKEKGIEMLYADPIVNIDIEKQTLTTDSGKLLKYGSLIIATGSTTMRFSEKIGGNLPVVHYIRDVGDVDSLISSLRVPDLGKNLIAAEEGSAAATSKNSAQQ</sequence>
<evidence type="ECO:0000259" key="4">
    <source>
        <dbReference type="Pfam" id="PF07992"/>
    </source>
</evidence>
<evidence type="ECO:0000256" key="1">
    <source>
        <dbReference type="ARBA" id="ARBA00022630"/>
    </source>
</evidence>
<dbReference type="InterPro" id="IPR036188">
    <property type="entry name" value="FAD/NAD-bd_sf"/>
</dbReference>
<dbReference type="PANTHER" id="PTHR43557">
    <property type="entry name" value="APOPTOSIS-INDUCING FACTOR 1"/>
    <property type="match status" value="1"/>
</dbReference>
<evidence type="ECO:0000313" key="5">
    <source>
        <dbReference type="EMBL" id="KAJ4848929.1"/>
    </source>
</evidence>
<reference evidence="5" key="1">
    <citation type="submission" date="2022-02" db="EMBL/GenBank/DDBJ databases">
        <authorList>
            <person name="Henning P.M."/>
            <person name="McCubbin A.G."/>
            <person name="Shore J.S."/>
        </authorList>
    </citation>
    <scope>NUCLEOTIDE SEQUENCE</scope>
    <source>
        <strain evidence="5">F60SS</strain>
        <tissue evidence="5">Leaves</tissue>
    </source>
</reference>
<keyword evidence="2" id="KW-0274">FAD</keyword>
<accession>A0A9Q0GEV9</accession>
<dbReference type="GO" id="GO:0016651">
    <property type="term" value="F:oxidoreductase activity, acting on NAD(P)H"/>
    <property type="evidence" value="ECO:0007669"/>
    <property type="project" value="TreeGrafter"/>
</dbReference>
<keyword evidence="1" id="KW-0285">Flavoprotein</keyword>
<name>A0A9Q0GEV9_9ROSI</name>
<dbReference type="AlphaFoldDB" id="A0A9Q0GEV9"/>
<feature type="domain" description="FAD/NAD(P)-binding" evidence="4">
    <location>
        <begin position="40"/>
        <end position="110"/>
    </location>
</feature>
<dbReference type="Pfam" id="PF07992">
    <property type="entry name" value="Pyr_redox_2"/>
    <property type="match status" value="1"/>
</dbReference>
<proteinExistence type="predicted"/>
<dbReference type="SUPFAM" id="SSF51905">
    <property type="entry name" value="FAD/NAD(P)-binding domain"/>
    <property type="match status" value="1"/>
</dbReference>
<dbReference type="GO" id="GO:0005737">
    <property type="term" value="C:cytoplasm"/>
    <property type="evidence" value="ECO:0007669"/>
    <property type="project" value="TreeGrafter"/>
</dbReference>
<evidence type="ECO:0000256" key="3">
    <source>
        <dbReference type="ARBA" id="ARBA00023002"/>
    </source>
</evidence>
<keyword evidence="6" id="KW-1185">Reference proteome</keyword>
<protein>
    <submittedName>
        <fullName evidence="5">Monodehydroascorbate reductase, chloroplastic/mitochondrial</fullName>
    </submittedName>
</protein>
<dbReference type="PANTHER" id="PTHR43557:SF6">
    <property type="entry name" value="MONODEHYDROASCORBATE REDUCTASE, CHLOROPLASTIC_MITOCHONDRIAL"/>
    <property type="match status" value="1"/>
</dbReference>
<reference evidence="5" key="2">
    <citation type="journal article" date="2023" name="Plants (Basel)">
        <title>Annotation of the Turnera subulata (Passifloraceae) Draft Genome Reveals the S-Locus Evolved after the Divergence of Turneroideae from Passifloroideae in a Stepwise Manner.</title>
        <authorList>
            <person name="Henning P.M."/>
            <person name="Roalson E.H."/>
            <person name="Mir W."/>
            <person name="McCubbin A.G."/>
            <person name="Shore J.S."/>
        </authorList>
    </citation>
    <scope>NUCLEOTIDE SEQUENCE</scope>
    <source>
        <strain evidence="5">F60SS</strain>
    </source>
</reference>
<dbReference type="Gene3D" id="3.50.50.60">
    <property type="entry name" value="FAD/NAD(P)-binding domain"/>
    <property type="match status" value="2"/>
</dbReference>
<comment type="caution">
    <text evidence="5">The sequence shown here is derived from an EMBL/GenBank/DDBJ whole genome shotgun (WGS) entry which is preliminary data.</text>
</comment>
<keyword evidence="3" id="KW-0560">Oxidoreductase</keyword>
<dbReference type="Proteomes" id="UP001141552">
    <property type="component" value="Unassembled WGS sequence"/>
</dbReference>
<dbReference type="OrthoDB" id="6029at2759"/>